<dbReference type="Pfam" id="PF08135">
    <property type="entry name" value="EPV_E5"/>
    <property type="match status" value="1"/>
</dbReference>
<organism evidence="2 3">
    <name type="scientific">Deltapapillomavirus 5</name>
    <dbReference type="NCBI Taxonomy" id="1175853"/>
    <lineage>
        <taxon>Viruses</taxon>
        <taxon>Monodnaviria</taxon>
        <taxon>Shotokuvirae</taxon>
        <taxon>Cossaviricota</taxon>
        <taxon>Papovaviricetes</taxon>
        <taxon>Zurhausenvirales</taxon>
        <taxon>Papillomaviridae</taxon>
        <taxon>Firstpapillomavirinae</taxon>
        <taxon>Deltapapillomavirus</taxon>
    </lineage>
</organism>
<proteinExistence type="predicted"/>
<evidence type="ECO:0000313" key="3">
    <source>
        <dbReference type="Proteomes" id="UP000122113"/>
    </source>
</evidence>
<evidence type="ECO:0000313" key="2">
    <source>
        <dbReference type="EMBL" id="ALO50065.1"/>
    </source>
</evidence>
<keyword evidence="1" id="KW-0812">Transmembrane</keyword>
<keyword evidence="1" id="KW-1133">Transmembrane helix</keyword>
<feature type="transmembrane region" description="Helical" evidence="1">
    <location>
        <begin position="12"/>
        <end position="36"/>
    </location>
</feature>
<sequence length="48" mass="5794">MCNRVQNCGLLCVFCTIWCLQLCVLFFMLIVFLIYWDRWACRCDNLPL</sequence>
<name>A0A0S2KP21_9PAPI</name>
<reference evidence="2" key="1">
    <citation type="journal article" date="2015" name="J. Gen. Virol.">
        <title>Rusa alfredi papillomavirus 1 - a novel deltapapillomavirus inducing endemic papillomatosis in the endangered Visayan spotted deer.</title>
        <authorList>
            <person name="Fux R."/>
            <person name="Langenmayer M.C."/>
            <person name="Jorgens D."/>
            <person name="Schubert C."/>
            <person name="Heckel J.O."/>
            <person name="Sutter G."/>
        </authorList>
    </citation>
    <scope>NUCLEOTIDE SEQUENCE [LARGE SCALE GENOMIC DNA]</scope>
    <source>
        <strain evidence="2">DE1641-14</strain>
    </source>
</reference>
<dbReference type="InterPro" id="IPR012555">
    <property type="entry name" value="EPV_E5"/>
</dbReference>
<accession>A0A0S2KP21</accession>
<keyword evidence="1" id="KW-0472">Membrane</keyword>
<evidence type="ECO:0000256" key="1">
    <source>
        <dbReference type="SAM" id="Phobius"/>
    </source>
</evidence>
<protein>
    <submittedName>
        <fullName evidence="2">E5 protein</fullName>
    </submittedName>
</protein>
<dbReference type="EMBL" id="KT626573">
    <property type="protein sequence ID" value="ALO50065.1"/>
    <property type="molecule type" value="Genomic_DNA"/>
</dbReference>
<dbReference type="Proteomes" id="UP000122113">
    <property type="component" value="Genome"/>
</dbReference>